<organism evidence="1">
    <name type="scientific">Vibrio coralliilyticus</name>
    <dbReference type="NCBI Taxonomy" id="190893"/>
    <lineage>
        <taxon>Bacteria</taxon>
        <taxon>Pseudomonadati</taxon>
        <taxon>Pseudomonadota</taxon>
        <taxon>Gammaproteobacteria</taxon>
        <taxon>Vibrionales</taxon>
        <taxon>Vibrionaceae</taxon>
        <taxon>Vibrio</taxon>
    </lineage>
</organism>
<protein>
    <submittedName>
        <fullName evidence="1">Uncharacterized protein</fullName>
    </submittedName>
</protein>
<comment type="caution">
    <text evidence="1">The sequence shown here is derived from an EMBL/GenBank/DDBJ whole genome shotgun (WGS) entry which is preliminary data.</text>
</comment>
<reference evidence="1" key="1">
    <citation type="journal article" date="2015" name="BMC Genomics">
        <title>Genome mining reveals unlocked bioactive potential of marine Gram-negative bacteria.</title>
        <authorList>
            <person name="Machado H."/>
            <person name="Sonnenschein E.C."/>
            <person name="Melchiorsen J."/>
            <person name="Gram L."/>
        </authorList>
    </citation>
    <scope>NUCLEOTIDE SEQUENCE</scope>
    <source>
        <strain evidence="1">S2052</strain>
    </source>
</reference>
<dbReference type="RefSeq" id="WP_045985117.1">
    <property type="nucleotide sequence ID" value="NZ_CP063052.1"/>
</dbReference>
<dbReference type="EMBL" id="JXXR01000002">
    <property type="protein sequence ID" value="KJY77120.1"/>
    <property type="molecule type" value="Genomic_DNA"/>
</dbReference>
<evidence type="ECO:0000313" key="1">
    <source>
        <dbReference type="EMBL" id="KJY77120.1"/>
    </source>
</evidence>
<name>A0A837GAI8_9VIBR</name>
<gene>
    <name evidence="1" type="ORF">TW71_04695</name>
</gene>
<accession>A0A837GAI8</accession>
<proteinExistence type="predicted"/>
<sequence>MKNLAILLATLLLATPSLAADDEVHWTATVSMVTAKENESAWVGLKNLESPNPSSATWTCSNNIVWLSSKDKPSPKAMLSTALTLYSTQKSVRIGVTGSGQNCEARYISARD</sequence>
<dbReference type="AlphaFoldDB" id="A0A837GAI8"/>